<proteinExistence type="predicted"/>
<evidence type="ECO:0000256" key="1">
    <source>
        <dbReference type="ARBA" id="ARBA00023002"/>
    </source>
</evidence>
<evidence type="ECO:0000313" key="4">
    <source>
        <dbReference type="Proteomes" id="UP000056968"/>
    </source>
</evidence>
<sequence length="333" mass="35574">MKLGICSMWGDRLEAFREEVRLASDLGFELITVGDSPAGWHELYVSLTLAALEAPEATLAPLVTSPFMRHPLVTASALSTIDDLSGGRVALGLATGGSTVLAIGRPPATQKEIRTELSALRELFAGRPVELNGAEIKPLRFARQIPIYYSAFGPKALALAGEQADGVILFAGDQHVDTLKDRIGAVRAAAQAAGRDPQSIDIWVVSFASIRPSRSEAIDDLKAFIVVNGMAFRTPELLARVPTQFRGKIKELHARYDPTEHVVVGGKNVALMEELGLTEFLADFDTLAGPVEAATDMLRELEALGVSTFIAALPGHAAPLETIRGLAQARSAM</sequence>
<dbReference type="PANTHER" id="PTHR43244">
    <property type="match status" value="1"/>
</dbReference>
<organism evidence="3 4">
    <name type="scientific">Sphingobium baderi</name>
    <dbReference type="NCBI Taxonomy" id="1332080"/>
    <lineage>
        <taxon>Bacteria</taxon>
        <taxon>Pseudomonadati</taxon>
        <taxon>Pseudomonadota</taxon>
        <taxon>Alphaproteobacteria</taxon>
        <taxon>Sphingomonadales</taxon>
        <taxon>Sphingomonadaceae</taxon>
        <taxon>Sphingobium</taxon>
    </lineage>
</organism>
<dbReference type="KEGG" id="sbd:ATN00_17485"/>
<dbReference type="OrthoDB" id="7816697at2"/>
<gene>
    <name evidence="3" type="ORF">ATN00_17485</name>
</gene>
<dbReference type="Gene3D" id="3.20.20.30">
    <property type="entry name" value="Luciferase-like domain"/>
    <property type="match status" value="1"/>
</dbReference>
<reference evidence="3 4" key="1">
    <citation type="submission" date="2015-11" db="EMBL/GenBank/DDBJ databases">
        <title>A Two-component Flavoprotein Monooxygenase System MeaXY Responsible for para-Hydroxylation of 2-Methyl-6-ethylaniline and 2,6-Diethylaniline in Sphingobium baderi DE-13.</title>
        <authorList>
            <person name="Cheng M."/>
            <person name="Meng Q."/>
            <person name="Yang Y."/>
            <person name="Chu C."/>
            <person name="Yan X."/>
            <person name="He J."/>
            <person name="Li S."/>
        </authorList>
    </citation>
    <scope>NUCLEOTIDE SEQUENCE [LARGE SCALE GENOMIC DNA]</scope>
    <source>
        <strain evidence="3 4">DE-13</strain>
    </source>
</reference>
<dbReference type="InterPro" id="IPR036661">
    <property type="entry name" value="Luciferase-like_sf"/>
</dbReference>
<dbReference type="GO" id="GO:0016705">
    <property type="term" value="F:oxidoreductase activity, acting on paired donors, with incorporation or reduction of molecular oxygen"/>
    <property type="evidence" value="ECO:0007669"/>
    <property type="project" value="InterPro"/>
</dbReference>
<protein>
    <submittedName>
        <fullName evidence="3">Methylene-tetrahydromethanopterin reductase</fullName>
    </submittedName>
</protein>
<keyword evidence="1" id="KW-0560">Oxidoreductase</keyword>
<dbReference type="SUPFAM" id="SSF51679">
    <property type="entry name" value="Bacterial luciferase-like"/>
    <property type="match status" value="1"/>
</dbReference>
<name>A0A0S3F2B3_9SPHN</name>
<dbReference type="InterPro" id="IPR050564">
    <property type="entry name" value="F420-G6PD/mer"/>
</dbReference>
<dbReference type="STRING" id="1332080.ATN00_17485"/>
<evidence type="ECO:0000259" key="2">
    <source>
        <dbReference type="Pfam" id="PF00296"/>
    </source>
</evidence>
<dbReference type="EMBL" id="CP013264">
    <property type="protein sequence ID" value="ALR21819.1"/>
    <property type="molecule type" value="Genomic_DNA"/>
</dbReference>
<evidence type="ECO:0000313" key="3">
    <source>
        <dbReference type="EMBL" id="ALR21819.1"/>
    </source>
</evidence>
<dbReference type="Pfam" id="PF00296">
    <property type="entry name" value="Bac_luciferase"/>
    <property type="match status" value="1"/>
</dbReference>
<feature type="domain" description="Luciferase-like" evidence="2">
    <location>
        <begin position="11"/>
        <end position="307"/>
    </location>
</feature>
<dbReference type="PANTHER" id="PTHR43244:SF1">
    <property type="entry name" value="5,10-METHYLENETETRAHYDROMETHANOPTERIN REDUCTASE"/>
    <property type="match status" value="1"/>
</dbReference>
<dbReference type="Proteomes" id="UP000056968">
    <property type="component" value="Chromosome"/>
</dbReference>
<dbReference type="InterPro" id="IPR011251">
    <property type="entry name" value="Luciferase-like_dom"/>
</dbReference>
<keyword evidence="4" id="KW-1185">Reference proteome</keyword>
<dbReference type="RefSeq" id="WP_062067016.1">
    <property type="nucleotide sequence ID" value="NZ_CP013264.1"/>
</dbReference>
<accession>A0A0S3F2B3</accession>
<dbReference type="AlphaFoldDB" id="A0A0S3F2B3"/>